<dbReference type="InterPro" id="IPR036188">
    <property type="entry name" value="FAD/NAD-bd_sf"/>
</dbReference>
<protein>
    <recommendedName>
        <fullName evidence="4">L-ornithine N(5)-monooxygenase [NAD(P)H]</fullName>
        <ecNumber evidence="4">1.14.13.196</ecNumber>
    </recommendedName>
</protein>
<evidence type="ECO:0000256" key="8">
    <source>
        <dbReference type="ARBA" id="ARBA00023002"/>
    </source>
</evidence>
<evidence type="ECO:0000256" key="2">
    <source>
        <dbReference type="ARBA" id="ARBA00004924"/>
    </source>
</evidence>
<comment type="cofactor">
    <cofactor evidence="1">
        <name>FAD</name>
        <dbReference type="ChEBI" id="CHEBI:57692"/>
    </cofactor>
</comment>
<dbReference type="EC" id="1.14.13.196" evidence="4"/>
<comment type="pathway">
    <text evidence="2">Siderophore biosynthesis.</text>
</comment>
<comment type="catalytic activity">
    <reaction evidence="9">
        <text>L-ornithine + NADPH + O2 = N(5)-hydroxy-L-ornithine + NADP(+) + H2O</text>
        <dbReference type="Rhea" id="RHEA:41508"/>
        <dbReference type="ChEBI" id="CHEBI:15377"/>
        <dbReference type="ChEBI" id="CHEBI:15379"/>
        <dbReference type="ChEBI" id="CHEBI:46911"/>
        <dbReference type="ChEBI" id="CHEBI:57783"/>
        <dbReference type="ChEBI" id="CHEBI:58349"/>
        <dbReference type="ChEBI" id="CHEBI:78275"/>
        <dbReference type="EC" id="1.14.13.196"/>
    </reaction>
</comment>
<evidence type="ECO:0000313" key="12">
    <source>
        <dbReference type="Proteomes" id="UP001341245"/>
    </source>
</evidence>
<dbReference type="SUPFAM" id="SSF51905">
    <property type="entry name" value="FAD/NAD(P)-binding domain"/>
    <property type="match status" value="1"/>
</dbReference>
<evidence type="ECO:0000256" key="4">
    <source>
        <dbReference type="ARBA" id="ARBA00012881"/>
    </source>
</evidence>
<dbReference type="EMBL" id="JASGXD010000001">
    <property type="protein sequence ID" value="KAK6008709.1"/>
    <property type="molecule type" value="Genomic_DNA"/>
</dbReference>
<comment type="catalytic activity">
    <reaction evidence="10">
        <text>L-ornithine + NADH + O2 = N(5)-hydroxy-L-ornithine + NAD(+) + H2O</text>
        <dbReference type="Rhea" id="RHEA:41512"/>
        <dbReference type="ChEBI" id="CHEBI:15377"/>
        <dbReference type="ChEBI" id="CHEBI:15379"/>
        <dbReference type="ChEBI" id="CHEBI:46911"/>
        <dbReference type="ChEBI" id="CHEBI:57540"/>
        <dbReference type="ChEBI" id="CHEBI:57945"/>
        <dbReference type="ChEBI" id="CHEBI:78275"/>
        <dbReference type="EC" id="1.14.13.196"/>
    </reaction>
</comment>
<keyword evidence="6" id="KW-0274">FAD</keyword>
<evidence type="ECO:0000256" key="1">
    <source>
        <dbReference type="ARBA" id="ARBA00001974"/>
    </source>
</evidence>
<evidence type="ECO:0000256" key="6">
    <source>
        <dbReference type="ARBA" id="ARBA00022827"/>
    </source>
</evidence>
<evidence type="ECO:0000256" key="5">
    <source>
        <dbReference type="ARBA" id="ARBA00022630"/>
    </source>
</evidence>
<organism evidence="11 12">
    <name type="scientific">Aureobasidium pullulans</name>
    <name type="common">Black yeast</name>
    <name type="synonym">Pullularia pullulans</name>
    <dbReference type="NCBI Taxonomy" id="5580"/>
    <lineage>
        <taxon>Eukaryota</taxon>
        <taxon>Fungi</taxon>
        <taxon>Dikarya</taxon>
        <taxon>Ascomycota</taxon>
        <taxon>Pezizomycotina</taxon>
        <taxon>Dothideomycetes</taxon>
        <taxon>Dothideomycetidae</taxon>
        <taxon>Dothideales</taxon>
        <taxon>Saccotheciaceae</taxon>
        <taxon>Aureobasidium</taxon>
    </lineage>
</organism>
<dbReference type="Gene3D" id="3.50.50.60">
    <property type="entry name" value="FAD/NAD(P)-binding domain"/>
    <property type="match status" value="1"/>
</dbReference>
<comment type="caution">
    <text evidence="11">The sequence shown here is derived from an EMBL/GenBank/DDBJ whole genome shotgun (WGS) entry which is preliminary data.</text>
</comment>
<dbReference type="SUPFAM" id="SSF51971">
    <property type="entry name" value="Nucleotide-binding domain"/>
    <property type="match status" value="1"/>
</dbReference>
<dbReference type="Pfam" id="PF13434">
    <property type="entry name" value="Lys_Orn_oxgnase"/>
    <property type="match status" value="1"/>
</dbReference>
<dbReference type="PANTHER" id="PTHR38663">
    <property type="match status" value="1"/>
</dbReference>
<gene>
    <name evidence="11" type="ORF">QM012_000612</name>
</gene>
<keyword evidence="12" id="KW-1185">Reference proteome</keyword>
<dbReference type="Proteomes" id="UP001341245">
    <property type="component" value="Unassembled WGS sequence"/>
</dbReference>
<dbReference type="InterPro" id="IPR025700">
    <property type="entry name" value="Lys/Orn_oxygenase"/>
</dbReference>
<evidence type="ECO:0000256" key="10">
    <source>
        <dbReference type="ARBA" id="ARBA00049248"/>
    </source>
</evidence>
<evidence type="ECO:0000256" key="7">
    <source>
        <dbReference type="ARBA" id="ARBA00022857"/>
    </source>
</evidence>
<keyword evidence="7" id="KW-0521">NADP</keyword>
<evidence type="ECO:0000256" key="9">
    <source>
        <dbReference type="ARBA" id="ARBA00047598"/>
    </source>
</evidence>
<evidence type="ECO:0000313" key="11">
    <source>
        <dbReference type="EMBL" id="KAK6008709.1"/>
    </source>
</evidence>
<sequence>MNQRSTLHDVLIIGAGPCGLAVAARLCEKTPSAIFSDTEHHRYHWIKKHGDRASIKDKRTGQIKTPKKSKDCRNYSTLVLDGTDKDWMSRWNHLFKTFEISHLRSPMFFHPDPQDRDGLLSFTYENGRDRELVEIPECVGKEISKHKKKQRLKCKTHGARPPVTIDERDRKDYFTPSCSLFHDYCECVINRYGLRSNLIQKERVEDIDFDIVPGVSETQRIFTIHSDQGVHYARLVVLAVGPGNAPSIPAGLGTAGQGCCHAMQIREFPDPSVTARLRQKKDVNIVVVGGGLTSAQLTVMASKHGAKKVFHLVRGRLRVKPFDVDLDWMGKFRNFEEASFWSADTDEERLEKIKEARGGGSITPRYHKLLKQHIAAGKIALHTETIITSAVFCNGSWTLTTSPPINLPSIDYIYFATGIASDFRSLPFLGTINRKFPVDSYGGLPALTDDLMWKESVPLFVTGRLAALRLGPGAGNLAGARSGAERIAWAIEDILPKEKEGQKEEDDMMYNFKTGTGSQFCSLDCEACI</sequence>
<keyword evidence="8" id="KW-0560">Oxidoreductase</keyword>
<keyword evidence="5" id="KW-0285">Flavoprotein</keyword>
<dbReference type="PANTHER" id="PTHR38663:SF1">
    <property type="entry name" value="L-ORNITHINE N(5)-MONOOXYGENASE"/>
    <property type="match status" value="1"/>
</dbReference>
<accession>A0ABR0TWW3</accession>
<reference evidence="11 12" key="1">
    <citation type="submission" date="2023-11" db="EMBL/GenBank/DDBJ databases">
        <title>Draft genome sequence and annotation of the polyextremotolerant black yeast-like fungus Aureobasidium pullulans NRRL 62042.</title>
        <authorList>
            <person name="Dielentheis-Frenken M.R.E."/>
            <person name="Wibberg D."/>
            <person name="Blank L.M."/>
            <person name="Tiso T."/>
        </authorList>
    </citation>
    <scope>NUCLEOTIDE SEQUENCE [LARGE SCALE GENOMIC DNA]</scope>
    <source>
        <strain evidence="11 12">NRRL 62042</strain>
    </source>
</reference>
<proteinExistence type="inferred from homology"/>
<comment type="similarity">
    <text evidence="3">Belongs to the lysine N(6)-hydroxylase/L-ornithine N(5)-oxygenase family.</text>
</comment>
<evidence type="ECO:0000256" key="3">
    <source>
        <dbReference type="ARBA" id="ARBA00007588"/>
    </source>
</evidence>
<name>A0ABR0TWW3_AURPU</name>